<reference evidence="2" key="1">
    <citation type="journal article" date="2019" name="Int. J. Syst. Evol. Microbiol.">
        <title>The Global Catalogue of Microorganisms (GCM) 10K type strain sequencing project: providing services to taxonomists for standard genome sequencing and annotation.</title>
        <authorList>
            <consortium name="The Broad Institute Genomics Platform"/>
            <consortium name="The Broad Institute Genome Sequencing Center for Infectious Disease"/>
            <person name="Wu L."/>
            <person name="Ma J."/>
        </authorList>
    </citation>
    <scope>NUCLEOTIDE SEQUENCE [LARGE SCALE GENOMIC DNA]</scope>
    <source>
        <strain evidence="2">JCM 3399</strain>
    </source>
</reference>
<dbReference type="EMBL" id="BMRP01000077">
    <property type="protein sequence ID" value="GGV02424.1"/>
    <property type="molecule type" value="Genomic_DNA"/>
</dbReference>
<dbReference type="PROSITE" id="PS00059">
    <property type="entry name" value="ADH_ZINC"/>
    <property type="match status" value="1"/>
</dbReference>
<name>A0ABQ2VQZ1_9ACTN</name>
<sequence length="155" mass="16140">MPAPLRACALAAVAACGLVAVEAGRWPALGTSAAFTLRYIFWLTRRMPRSAGHEVAGQVAGLGFAALITGVGIGSPRLYLDALGKEGMATVVDHLATRTYGGKDYICPVGLPHGDSRQLQASSRTCERLEPLLADQASVVYDPAHVVLPIAGTKG</sequence>
<evidence type="ECO:0000313" key="1">
    <source>
        <dbReference type="EMBL" id="GGV02424.1"/>
    </source>
</evidence>
<gene>
    <name evidence="1" type="ORF">GCM10010211_82220</name>
</gene>
<keyword evidence="2" id="KW-1185">Reference proteome</keyword>
<accession>A0ABQ2VQZ1</accession>
<organism evidence="1 2">
    <name type="scientific">Streptomyces albospinus</name>
    <dbReference type="NCBI Taxonomy" id="285515"/>
    <lineage>
        <taxon>Bacteria</taxon>
        <taxon>Bacillati</taxon>
        <taxon>Actinomycetota</taxon>
        <taxon>Actinomycetes</taxon>
        <taxon>Kitasatosporales</taxon>
        <taxon>Streptomycetaceae</taxon>
        <taxon>Streptomyces</taxon>
    </lineage>
</organism>
<dbReference type="Proteomes" id="UP000654471">
    <property type="component" value="Unassembled WGS sequence"/>
</dbReference>
<protein>
    <submittedName>
        <fullName evidence="1">Uncharacterized protein</fullName>
    </submittedName>
</protein>
<dbReference type="RefSeq" id="WP_189308490.1">
    <property type="nucleotide sequence ID" value="NZ_BMRP01000077.1"/>
</dbReference>
<comment type="caution">
    <text evidence="1">The sequence shown here is derived from an EMBL/GenBank/DDBJ whole genome shotgun (WGS) entry which is preliminary data.</text>
</comment>
<evidence type="ECO:0000313" key="2">
    <source>
        <dbReference type="Proteomes" id="UP000654471"/>
    </source>
</evidence>
<proteinExistence type="predicted"/>
<dbReference type="InterPro" id="IPR002328">
    <property type="entry name" value="ADH_Zn_CS"/>
</dbReference>